<dbReference type="Proteomes" id="UP000198583">
    <property type="component" value="Unassembled WGS sequence"/>
</dbReference>
<dbReference type="SUPFAM" id="SSF54637">
    <property type="entry name" value="Thioesterase/thiol ester dehydrase-isomerase"/>
    <property type="match status" value="1"/>
</dbReference>
<dbReference type="CDD" id="cd03443">
    <property type="entry name" value="PaaI_thioesterase"/>
    <property type="match status" value="1"/>
</dbReference>
<dbReference type="InterPro" id="IPR029069">
    <property type="entry name" value="HotDog_dom_sf"/>
</dbReference>
<dbReference type="AlphaFoldDB" id="A0A1I6EDA2"/>
<evidence type="ECO:0000313" key="2">
    <source>
        <dbReference type="Proteomes" id="UP000198583"/>
    </source>
</evidence>
<dbReference type="Gene3D" id="3.10.129.10">
    <property type="entry name" value="Hotdog Thioesterase"/>
    <property type="match status" value="1"/>
</dbReference>
<reference evidence="2" key="1">
    <citation type="submission" date="2016-10" db="EMBL/GenBank/DDBJ databases">
        <authorList>
            <person name="Varghese N."/>
            <person name="Submissions S."/>
        </authorList>
    </citation>
    <scope>NUCLEOTIDE SEQUENCE [LARGE SCALE GENOMIC DNA]</scope>
    <source>
        <strain evidence="2">DSM 44232</strain>
    </source>
</reference>
<gene>
    <name evidence="1" type="ORF">SAMN04488564_104169</name>
</gene>
<dbReference type="EMBL" id="FOYL01000004">
    <property type="protein sequence ID" value="SFR15482.1"/>
    <property type="molecule type" value="Genomic_DNA"/>
</dbReference>
<organism evidence="1 2">
    <name type="scientific">Lentzea waywayandensis</name>
    <dbReference type="NCBI Taxonomy" id="84724"/>
    <lineage>
        <taxon>Bacteria</taxon>
        <taxon>Bacillati</taxon>
        <taxon>Actinomycetota</taxon>
        <taxon>Actinomycetes</taxon>
        <taxon>Pseudonocardiales</taxon>
        <taxon>Pseudonocardiaceae</taxon>
        <taxon>Lentzea</taxon>
    </lineage>
</organism>
<sequence length="153" mass="16078">MPLMSQDVSFVADALKQAVPYVKTTGIEFEEVSADRIVASLPDDPALRNHIGGPHAAMMFGLGESASGAVVMAAFAAHLGKATPLAVRADISYKKIAMGVLRAEAVLGRSADEVLAELESGTRPEFPVTITITNAEGVITGEMTVVWTLKPAR</sequence>
<dbReference type="STRING" id="84724.SAMN04488564_104169"/>
<accession>A0A1I6EDA2</accession>
<protein>
    <submittedName>
        <fullName evidence="1">Acyl-coenzyme A thioesterase PaaI, contains HGG motif</fullName>
    </submittedName>
</protein>
<name>A0A1I6EDA2_9PSEU</name>
<dbReference type="Pfam" id="PF14539">
    <property type="entry name" value="DUF4442"/>
    <property type="match status" value="1"/>
</dbReference>
<evidence type="ECO:0000313" key="1">
    <source>
        <dbReference type="EMBL" id="SFR15482.1"/>
    </source>
</evidence>
<dbReference type="InterPro" id="IPR027961">
    <property type="entry name" value="DUF4442"/>
</dbReference>
<proteinExistence type="predicted"/>
<keyword evidence="2" id="KW-1185">Reference proteome</keyword>